<name>A0A0F9A6R3_9ZZZZ</name>
<comment type="caution">
    <text evidence="2">The sequence shown here is derived from an EMBL/GenBank/DDBJ whole genome shotgun (WGS) entry which is preliminary data.</text>
</comment>
<sequence>MTDEQEQTQEREPETPLEQGGDISELFKPVGTQTLEFEARGRLWRFHHRALSWAEHFNLVERAWETVEEIDENTGEVSLERRFNAHRYYETALMLALEEGPGGKKPTLVELRQLGSDVIRSLVAAVPSPNLASQVEKAKKD</sequence>
<proteinExistence type="predicted"/>
<feature type="region of interest" description="Disordered" evidence="1">
    <location>
        <begin position="1"/>
        <end position="24"/>
    </location>
</feature>
<gene>
    <name evidence="2" type="ORF">LCGC14_2608080</name>
</gene>
<evidence type="ECO:0000313" key="2">
    <source>
        <dbReference type="EMBL" id="KKL05234.1"/>
    </source>
</evidence>
<reference evidence="2" key="1">
    <citation type="journal article" date="2015" name="Nature">
        <title>Complex archaea that bridge the gap between prokaryotes and eukaryotes.</title>
        <authorList>
            <person name="Spang A."/>
            <person name="Saw J.H."/>
            <person name="Jorgensen S.L."/>
            <person name="Zaremba-Niedzwiedzka K."/>
            <person name="Martijn J."/>
            <person name="Lind A.E."/>
            <person name="van Eijk R."/>
            <person name="Schleper C."/>
            <person name="Guy L."/>
            <person name="Ettema T.J."/>
        </authorList>
    </citation>
    <scope>NUCLEOTIDE SEQUENCE</scope>
</reference>
<accession>A0A0F9A6R3</accession>
<dbReference type="AlphaFoldDB" id="A0A0F9A6R3"/>
<evidence type="ECO:0000256" key="1">
    <source>
        <dbReference type="SAM" id="MobiDB-lite"/>
    </source>
</evidence>
<protein>
    <submittedName>
        <fullName evidence="2">Uncharacterized protein</fullName>
    </submittedName>
</protein>
<dbReference type="EMBL" id="LAZR01044203">
    <property type="protein sequence ID" value="KKL05234.1"/>
    <property type="molecule type" value="Genomic_DNA"/>
</dbReference>
<organism evidence="2">
    <name type="scientific">marine sediment metagenome</name>
    <dbReference type="NCBI Taxonomy" id="412755"/>
    <lineage>
        <taxon>unclassified sequences</taxon>
        <taxon>metagenomes</taxon>
        <taxon>ecological metagenomes</taxon>
    </lineage>
</organism>